<proteinExistence type="predicted"/>
<reference evidence="1 2" key="1">
    <citation type="journal article" date="2016" name="Mol. Biol. Evol.">
        <title>Comparative Genomics of Early-Diverging Mushroom-Forming Fungi Provides Insights into the Origins of Lignocellulose Decay Capabilities.</title>
        <authorList>
            <person name="Nagy L.G."/>
            <person name="Riley R."/>
            <person name="Tritt A."/>
            <person name="Adam C."/>
            <person name="Daum C."/>
            <person name="Floudas D."/>
            <person name="Sun H."/>
            <person name="Yadav J.S."/>
            <person name="Pangilinan J."/>
            <person name="Larsson K.H."/>
            <person name="Matsuura K."/>
            <person name="Barry K."/>
            <person name="Labutti K."/>
            <person name="Kuo R."/>
            <person name="Ohm R.A."/>
            <person name="Bhattacharya S.S."/>
            <person name="Shirouzu T."/>
            <person name="Yoshinaga Y."/>
            <person name="Martin F.M."/>
            <person name="Grigoriev I.V."/>
            <person name="Hibbett D.S."/>
        </authorList>
    </citation>
    <scope>NUCLEOTIDE SEQUENCE [LARGE SCALE GENOMIC DNA]</scope>
    <source>
        <strain evidence="1 2">HHB12029</strain>
    </source>
</reference>
<dbReference type="EMBL" id="KV425937">
    <property type="protein sequence ID" value="KZV96909.1"/>
    <property type="molecule type" value="Genomic_DNA"/>
</dbReference>
<accession>A0A166B0T7</accession>
<dbReference type="AlphaFoldDB" id="A0A166B0T7"/>
<gene>
    <name evidence="1" type="ORF">EXIGLDRAFT_400769</name>
</gene>
<dbReference type="OrthoDB" id="3266451at2759"/>
<sequence>MSPAARDARIAQIRAEEEALIQTDALYDQLRRDEIDTRATLAAVHAKMDALTAELRIVEARQRTLRSSLDDLRLQHRRDIWTNVIPLEILQHIFELCTISSEEIVKDFGEEKAAYDEAAASFAIATTCSQWREIALLTPRLWTSNNAPLDVLLSFSKLDGDPSALWALVDTITRHGVRLRSFELWLPTHVNGEEINFNQFKAPTPLLERLCIIGEPCPSEPANNARDWGFHFPHAPKLEWLELQYARIASPPPSYRFENLHSIMLWGAYPDEHFRRLLEAASSTVRQLAITGDWGKAPGQDCLSLPNLTELVVCDVLPLLHLCISVPRVQSLELKAENVVPEMAPFLDHFADRVKRLYLVGPGASNGCLDVLRALRNVETFVCTDSDGTREWDLFFGEIAESSPAIWPKLRSIRVDKFTGSKLGDGLLELVEARSGSGPRDDTTDNASVPANLVEIDIADSGAPEWVCASVEHWLKAWSSMWTCAPENARGAGQVGKPV</sequence>
<dbReference type="InParanoid" id="A0A166B0T7"/>
<protein>
    <submittedName>
        <fullName evidence="1">Uncharacterized protein</fullName>
    </submittedName>
</protein>
<evidence type="ECO:0000313" key="1">
    <source>
        <dbReference type="EMBL" id="KZV96909.1"/>
    </source>
</evidence>
<keyword evidence="2" id="KW-1185">Reference proteome</keyword>
<name>A0A166B0T7_EXIGL</name>
<dbReference type="Proteomes" id="UP000077266">
    <property type="component" value="Unassembled WGS sequence"/>
</dbReference>
<evidence type="ECO:0000313" key="2">
    <source>
        <dbReference type="Proteomes" id="UP000077266"/>
    </source>
</evidence>
<organism evidence="1 2">
    <name type="scientific">Exidia glandulosa HHB12029</name>
    <dbReference type="NCBI Taxonomy" id="1314781"/>
    <lineage>
        <taxon>Eukaryota</taxon>
        <taxon>Fungi</taxon>
        <taxon>Dikarya</taxon>
        <taxon>Basidiomycota</taxon>
        <taxon>Agaricomycotina</taxon>
        <taxon>Agaricomycetes</taxon>
        <taxon>Auriculariales</taxon>
        <taxon>Exidiaceae</taxon>
        <taxon>Exidia</taxon>
    </lineage>
</organism>